<dbReference type="EMBL" id="ML975310">
    <property type="protein sequence ID" value="KAF1833937.1"/>
    <property type="molecule type" value="Genomic_DNA"/>
</dbReference>
<dbReference type="AlphaFoldDB" id="A0A6A5KEQ6"/>
<reference evidence="1" key="1">
    <citation type="submission" date="2020-01" db="EMBL/GenBank/DDBJ databases">
        <authorList>
            <consortium name="DOE Joint Genome Institute"/>
            <person name="Haridas S."/>
            <person name="Albert R."/>
            <person name="Binder M."/>
            <person name="Bloem J."/>
            <person name="Labutti K."/>
            <person name="Salamov A."/>
            <person name="Andreopoulos B."/>
            <person name="Baker S.E."/>
            <person name="Barry K."/>
            <person name="Bills G."/>
            <person name="Bluhm B.H."/>
            <person name="Cannon C."/>
            <person name="Castanera R."/>
            <person name="Culley D.E."/>
            <person name="Daum C."/>
            <person name="Ezra D."/>
            <person name="Gonzalez J.B."/>
            <person name="Henrissat B."/>
            <person name="Kuo A."/>
            <person name="Liang C."/>
            <person name="Lipzen A."/>
            <person name="Lutzoni F."/>
            <person name="Magnuson J."/>
            <person name="Mondo S."/>
            <person name="Nolan M."/>
            <person name="Ohm R."/>
            <person name="Pangilinan J."/>
            <person name="Park H.-J."/>
            <person name="Ramirez L."/>
            <person name="Alfaro M."/>
            <person name="Sun H."/>
            <person name="Tritt A."/>
            <person name="Yoshinaga Y."/>
            <person name="Zwiers L.-H."/>
            <person name="Turgeon B.G."/>
            <person name="Goodwin S.B."/>
            <person name="Spatafora J.W."/>
            <person name="Crous P.W."/>
            <person name="Grigoriev I.V."/>
        </authorList>
    </citation>
    <scope>NUCLEOTIDE SEQUENCE</scope>
    <source>
        <strain evidence="1">P77</strain>
    </source>
</reference>
<sequence>MPKGVAPRKVGIFFKNEFPVMKELGKVDKIICIDYEYGEELVLPKGNDGNVWWARGMPDPESR</sequence>
<dbReference type="OrthoDB" id="2119228at2759"/>
<evidence type="ECO:0000313" key="2">
    <source>
        <dbReference type="Proteomes" id="UP000800040"/>
    </source>
</evidence>
<dbReference type="Proteomes" id="UP000800040">
    <property type="component" value="Unassembled WGS sequence"/>
</dbReference>
<accession>A0A6A5KEQ6</accession>
<protein>
    <submittedName>
        <fullName evidence="1">Uncharacterized protein</fullName>
    </submittedName>
</protein>
<proteinExistence type="predicted"/>
<evidence type="ECO:0000313" key="1">
    <source>
        <dbReference type="EMBL" id="KAF1833937.1"/>
    </source>
</evidence>
<gene>
    <name evidence="1" type="ORF">BDW02DRAFT_569575</name>
</gene>
<name>A0A6A5KEQ6_9PLEO</name>
<organism evidence="1 2">
    <name type="scientific">Decorospora gaudefroyi</name>
    <dbReference type="NCBI Taxonomy" id="184978"/>
    <lineage>
        <taxon>Eukaryota</taxon>
        <taxon>Fungi</taxon>
        <taxon>Dikarya</taxon>
        <taxon>Ascomycota</taxon>
        <taxon>Pezizomycotina</taxon>
        <taxon>Dothideomycetes</taxon>
        <taxon>Pleosporomycetidae</taxon>
        <taxon>Pleosporales</taxon>
        <taxon>Pleosporineae</taxon>
        <taxon>Pleosporaceae</taxon>
        <taxon>Decorospora</taxon>
    </lineage>
</organism>
<keyword evidence="2" id="KW-1185">Reference proteome</keyword>